<organism evidence="2 3">
    <name type="scientific">Brachybacterium sacelli</name>
    <dbReference type="NCBI Taxonomy" id="173364"/>
    <lineage>
        <taxon>Bacteria</taxon>
        <taxon>Bacillati</taxon>
        <taxon>Actinomycetota</taxon>
        <taxon>Actinomycetes</taxon>
        <taxon>Micrococcales</taxon>
        <taxon>Dermabacteraceae</taxon>
        <taxon>Brachybacterium</taxon>
    </lineage>
</organism>
<proteinExistence type="predicted"/>
<protein>
    <recommendedName>
        <fullName evidence="4">DUF4149 domain-containing protein</fullName>
    </recommendedName>
</protein>
<gene>
    <name evidence="2" type="ORF">JOF43_002181</name>
</gene>
<evidence type="ECO:0000256" key="1">
    <source>
        <dbReference type="SAM" id="Phobius"/>
    </source>
</evidence>
<comment type="caution">
    <text evidence="2">The sequence shown here is derived from an EMBL/GenBank/DDBJ whole genome shotgun (WGS) entry which is preliminary data.</text>
</comment>
<evidence type="ECO:0000313" key="3">
    <source>
        <dbReference type="Proteomes" id="UP001519290"/>
    </source>
</evidence>
<dbReference type="RefSeq" id="WP_209901942.1">
    <property type="nucleotide sequence ID" value="NZ_BAAAJW010000003.1"/>
</dbReference>
<accession>A0ABS4X3A1</accession>
<keyword evidence="1" id="KW-0812">Transmembrane</keyword>
<evidence type="ECO:0008006" key="4">
    <source>
        <dbReference type="Google" id="ProtNLM"/>
    </source>
</evidence>
<keyword evidence="1" id="KW-0472">Membrane</keyword>
<keyword evidence="3" id="KW-1185">Reference proteome</keyword>
<name>A0ABS4X3A1_9MICO</name>
<feature type="transmembrane region" description="Helical" evidence="1">
    <location>
        <begin position="12"/>
        <end position="35"/>
    </location>
</feature>
<feature type="transmembrane region" description="Helical" evidence="1">
    <location>
        <begin position="78"/>
        <end position="97"/>
    </location>
</feature>
<feature type="transmembrane region" description="Helical" evidence="1">
    <location>
        <begin position="47"/>
        <end position="66"/>
    </location>
</feature>
<sequence>MNAPRPLAPQSLRLSLLAWSVAIAAGIFETALSLTAEVTAGATVPDLLPALLSRVALYLGASLLVLALRGGRRWARTVLTVLLSLLGLASLAVPLTLEALAGQLPALEFLTVRLLHIAAVLIATASMYTSAATAWLRGR</sequence>
<dbReference type="EMBL" id="JAGIOD010000001">
    <property type="protein sequence ID" value="MBP2382224.1"/>
    <property type="molecule type" value="Genomic_DNA"/>
</dbReference>
<keyword evidence="1" id="KW-1133">Transmembrane helix</keyword>
<dbReference type="Proteomes" id="UP001519290">
    <property type="component" value="Unassembled WGS sequence"/>
</dbReference>
<reference evidence="2 3" key="1">
    <citation type="submission" date="2021-03" db="EMBL/GenBank/DDBJ databases">
        <title>Sequencing the genomes of 1000 actinobacteria strains.</title>
        <authorList>
            <person name="Klenk H.-P."/>
        </authorList>
    </citation>
    <scope>NUCLEOTIDE SEQUENCE [LARGE SCALE GENOMIC DNA]</scope>
    <source>
        <strain evidence="2 3">DSM 14566</strain>
    </source>
</reference>
<feature type="transmembrane region" description="Helical" evidence="1">
    <location>
        <begin position="117"/>
        <end position="136"/>
    </location>
</feature>
<evidence type="ECO:0000313" key="2">
    <source>
        <dbReference type="EMBL" id="MBP2382224.1"/>
    </source>
</evidence>